<dbReference type="GO" id="GO:0016740">
    <property type="term" value="F:transferase activity"/>
    <property type="evidence" value="ECO:0007669"/>
    <property type="project" value="UniProtKB-KW"/>
</dbReference>
<dbReference type="Proteomes" id="UP000292665">
    <property type="component" value="Unassembled WGS sequence"/>
</dbReference>
<evidence type="ECO:0000256" key="1">
    <source>
        <dbReference type="ARBA" id="ARBA00022679"/>
    </source>
</evidence>
<dbReference type="InterPro" id="IPR051471">
    <property type="entry name" value="Bacterial_PTS_sugar_comp"/>
</dbReference>
<dbReference type="GO" id="GO:0016020">
    <property type="term" value="C:membrane"/>
    <property type="evidence" value="ECO:0007669"/>
    <property type="project" value="InterPro"/>
</dbReference>
<evidence type="ECO:0000313" key="4">
    <source>
        <dbReference type="EMBL" id="RYS82175.1"/>
    </source>
</evidence>
<dbReference type="GO" id="GO:0009401">
    <property type="term" value="P:phosphoenolpyruvate-dependent sugar phosphotransferase system"/>
    <property type="evidence" value="ECO:0007669"/>
    <property type="project" value="InterPro"/>
</dbReference>
<gene>
    <name evidence="4" type="ORF">EAI93_00240</name>
    <name evidence="3" type="ORF">ERS852456_01867</name>
</gene>
<protein>
    <submittedName>
        <fullName evidence="4">PTS N-acetylglucosamine transporter subunit IIBC</fullName>
    </submittedName>
    <submittedName>
        <fullName evidence="3">PTS system, mannose/fructose/sorbose family, IIA component</fullName>
    </submittedName>
</protein>
<keyword evidence="1" id="KW-0808">Transferase</keyword>
<dbReference type="PANTHER" id="PTHR33799">
    <property type="entry name" value="PTS PERMEASE-RELATED-RELATED"/>
    <property type="match status" value="1"/>
</dbReference>
<dbReference type="PANTHER" id="PTHR33799:SF1">
    <property type="entry name" value="PTS SYSTEM MANNOSE-SPECIFIC EIIAB COMPONENT-RELATED"/>
    <property type="match status" value="1"/>
</dbReference>
<sequence>MKRILIIASHEKMADGMKDTLNFISGGIQETIALSAYVDNRPVEEAVDEVMDGFEGEDEVVVLTDLMVGSVNQKFFKYRTRPHTHIVSGMNLPLAFQIAMEPQGKYITEERMKEIIETAKEELKYVNEVSNDEDEEDE</sequence>
<dbReference type="EMBL" id="RCYR01000001">
    <property type="protein sequence ID" value="RYS82175.1"/>
    <property type="molecule type" value="Genomic_DNA"/>
</dbReference>
<evidence type="ECO:0000313" key="3">
    <source>
        <dbReference type="EMBL" id="CUO19451.1"/>
    </source>
</evidence>
<dbReference type="Gene3D" id="3.40.50.510">
    <property type="entry name" value="Phosphotransferase system, mannose-type IIA component"/>
    <property type="match status" value="1"/>
</dbReference>
<accession>A0A174D1A3</accession>
<dbReference type="InterPro" id="IPR004701">
    <property type="entry name" value="PTS_EIIA_man-typ"/>
</dbReference>
<evidence type="ECO:0000313" key="6">
    <source>
        <dbReference type="Proteomes" id="UP000292665"/>
    </source>
</evidence>
<dbReference type="RefSeq" id="WP_004845748.1">
    <property type="nucleotide sequence ID" value="NZ_AP028249.1"/>
</dbReference>
<evidence type="ECO:0000313" key="5">
    <source>
        <dbReference type="Proteomes" id="UP000095787"/>
    </source>
</evidence>
<dbReference type="SUPFAM" id="SSF53062">
    <property type="entry name" value="PTS system fructose IIA component-like"/>
    <property type="match status" value="1"/>
</dbReference>
<reference evidence="3 5" key="1">
    <citation type="submission" date="2015-09" db="EMBL/GenBank/DDBJ databases">
        <authorList>
            <consortium name="Pathogen Informatics"/>
        </authorList>
    </citation>
    <scope>NUCLEOTIDE SEQUENCE [LARGE SCALE GENOMIC DNA]</scope>
    <source>
        <strain evidence="3 5">2789STDY5834841</strain>
    </source>
</reference>
<feature type="domain" description="PTS EIIA type-4" evidence="2">
    <location>
        <begin position="2"/>
        <end position="123"/>
    </location>
</feature>
<evidence type="ECO:0000259" key="2">
    <source>
        <dbReference type="PROSITE" id="PS51096"/>
    </source>
</evidence>
<proteinExistence type="predicted"/>
<dbReference type="GeneID" id="97328977"/>
<dbReference type="EMBL" id="CYZO01000024">
    <property type="protein sequence ID" value="CUO19451.1"/>
    <property type="molecule type" value="Genomic_DNA"/>
</dbReference>
<dbReference type="PROSITE" id="PS51096">
    <property type="entry name" value="PTS_EIIA_TYPE_4"/>
    <property type="match status" value="1"/>
</dbReference>
<reference evidence="4 6" key="2">
    <citation type="journal article" date="2019" name="Science, e1252229">
        <title>Invertible promoters mediate bacterial phase variation, antibiotic resistance, and host adaptation in the gut.</title>
        <authorList>
            <person name="Jiang X."/>
            <person name="Hall A.B."/>
            <person name="Arthur T.D."/>
            <person name="Plichta D.R."/>
            <person name="Covington C.T."/>
            <person name="Poyet M."/>
            <person name="Crothers J."/>
            <person name="Moses P.L."/>
            <person name="Tolonen A.C."/>
            <person name="Vlamakis H."/>
            <person name="Alm E.J."/>
            <person name="Xavier R.J."/>
        </authorList>
    </citation>
    <scope>NUCLEOTIDE SEQUENCE [LARGE SCALE GENOMIC DNA]</scope>
    <source>
        <strain evidence="6">aa_0143</strain>
        <strain evidence="4">Aa_0143</strain>
    </source>
</reference>
<dbReference type="AlphaFoldDB" id="A0A174D1A3"/>
<organism evidence="3 5">
    <name type="scientific">[Ruminococcus] torques</name>
    <dbReference type="NCBI Taxonomy" id="33039"/>
    <lineage>
        <taxon>Bacteria</taxon>
        <taxon>Bacillati</taxon>
        <taxon>Bacillota</taxon>
        <taxon>Clostridia</taxon>
        <taxon>Lachnospirales</taxon>
        <taxon>Lachnospiraceae</taxon>
        <taxon>Mediterraneibacter</taxon>
    </lineage>
</organism>
<dbReference type="Proteomes" id="UP000095787">
    <property type="component" value="Unassembled WGS sequence"/>
</dbReference>
<name>A0A174D1A3_9FIRM</name>
<dbReference type="Pfam" id="PF03610">
    <property type="entry name" value="EIIA-man"/>
    <property type="match status" value="1"/>
</dbReference>
<dbReference type="InterPro" id="IPR036662">
    <property type="entry name" value="PTS_EIIA_man-typ_sf"/>
</dbReference>